<comment type="caution">
    <text evidence="1">The sequence shown here is derived from an EMBL/GenBank/DDBJ whole genome shotgun (WGS) entry which is preliminary data.</text>
</comment>
<organism evidence="1 2">
    <name type="scientific">Ficus carica</name>
    <name type="common">Common fig</name>
    <dbReference type="NCBI Taxonomy" id="3494"/>
    <lineage>
        <taxon>Eukaryota</taxon>
        <taxon>Viridiplantae</taxon>
        <taxon>Streptophyta</taxon>
        <taxon>Embryophyta</taxon>
        <taxon>Tracheophyta</taxon>
        <taxon>Spermatophyta</taxon>
        <taxon>Magnoliopsida</taxon>
        <taxon>eudicotyledons</taxon>
        <taxon>Gunneridae</taxon>
        <taxon>Pentapetalae</taxon>
        <taxon>rosids</taxon>
        <taxon>fabids</taxon>
        <taxon>Rosales</taxon>
        <taxon>Moraceae</taxon>
        <taxon>Ficeae</taxon>
        <taxon>Ficus</taxon>
    </lineage>
</organism>
<proteinExistence type="predicted"/>
<name>A0AA87Z0V5_FICCA</name>
<sequence>MCMEGAAEEFLKLTRTFKEGVGGAGVEGSPRFGVYEVDFGWGQKRWRLCLWKGPERWPWRSQGMEVEALRLVWF</sequence>
<accession>A0AA87Z0V5</accession>
<dbReference type="EMBL" id="BTGU01004452">
    <property type="protein sequence ID" value="GMN27333.1"/>
    <property type="molecule type" value="Genomic_DNA"/>
</dbReference>
<dbReference type="Gramene" id="FCD_00001502-RA">
    <property type="protein sequence ID" value="FCD_00001502-RA:cds"/>
    <property type="gene ID" value="FCD_00001502"/>
</dbReference>
<keyword evidence="2" id="KW-1185">Reference proteome</keyword>
<evidence type="ECO:0000313" key="1">
    <source>
        <dbReference type="EMBL" id="GMN27333.1"/>
    </source>
</evidence>
<protein>
    <submittedName>
        <fullName evidence="1">Uncharacterized protein</fullName>
    </submittedName>
</protein>
<dbReference type="Proteomes" id="UP001187192">
    <property type="component" value="Unassembled WGS sequence"/>
</dbReference>
<reference evidence="1" key="1">
    <citation type="submission" date="2023-07" db="EMBL/GenBank/DDBJ databases">
        <title>draft genome sequence of fig (Ficus carica).</title>
        <authorList>
            <person name="Takahashi T."/>
            <person name="Nishimura K."/>
        </authorList>
    </citation>
    <scope>NUCLEOTIDE SEQUENCE</scope>
</reference>
<gene>
    <name evidence="1" type="ORF">TIFTF001_046133</name>
</gene>
<evidence type="ECO:0000313" key="2">
    <source>
        <dbReference type="Proteomes" id="UP001187192"/>
    </source>
</evidence>
<dbReference type="AlphaFoldDB" id="A0AA87Z0V5"/>